<evidence type="ECO:0000256" key="11">
    <source>
        <dbReference type="SAM" id="MobiDB-lite"/>
    </source>
</evidence>
<feature type="region of interest" description="Disordered" evidence="11">
    <location>
        <begin position="358"/>
        <end position="378"/>
    </location>
</feature>
<feature type="region of interest" description="Disordered" evidence="11">
    <location>
        <begin position="1"/>
        <end position="48"/>
    </location>
</feature>
<evidence type="ECO:0000256" key="5">
    <source>
        <dbReference type="ARBA" id="ARBA00022801"/>
    </source>
</evidence>
<keyword evidence="13" id="KW-1185">Reference proteome</keyword>
<dbReference type="Pfam" id="PF08142">
    <property type="entry name" value="AARP2CN"/>
    <property type="match status" value="1"/>
</dbReference>
<evidence type="ECO:0000313" key="13">
    <source>
        <dbReference type="Proteomes" id="UP000077521"/>
    </source>
</evidence>
<feature type="region of interest" description="Disordered" evidence="11">
    <location>
        <begin position="580"/>
        <end position="620"/>
    </location>
</feature>
<feature type="compositionally biased region" description="Low complexity" evidence="11">
    <location>
        <begin position="484"/>
        <end position="499"/>
    </location>
</feature>
<dbReference type="InterPro" id="IPR012948">
    <property type="entry name" value="AARP2CN"/>
</dbReference>
<dbReference type="InterPro" id="IPR037875">
    <property type="entry name" value="Bms1_N"/>
</dbReference>
<evidence type="ECO:0000256" key="6">
    <source>
        <dbReference type="ARBA" id="ARBA00022840"/>
    </source>
</evidence>
<accession>A0A177TNP7</accession>
<dbReference type="SUPFAM" id="SSF52540">
    <property type="entry name" value="P-loop containing nucleoside triphosphate hydrolases"/>
    <property type="match status" value="1"/>
</dbReference>
<evidence type="ECO:0000256" key="9">
    <source>
        <dbReference type="ARBA" id="ARBA00049117"/>
    </source>
</evidence>
<dbReference type="Proteomes" id="UP000077521">
    <property type="component" value="Unassembled WGS sequence"/>
</dbReference>
<dbReference type="CDD" id="cd01882">
    <property type="entry name" value="BMS1"/>
    <property type="match status" value="1"/>
</dbReference>
<dbReference type="SMART" id="SM01362">
    <property type="entry name" value="DUF663"/>
    <property type="match status" value="1"/>
</dbReference>
<feature type="region of interest" description="Disordered" evidence="11">
    <location>
        <begin position="392"/>
        <end position="537"/>
    </location>
</feature>
<feature type="compositionally biased region" description="Acidic residues" evidence="11">
    <location>
        <begin position="595"/>
        <end position="604"/>
    </location>
</feature>
<name>A0A177TNP7_9BASI</name>
<evidence type="ECO:0000256" key="2">
    <source>
        <dbReference type="ARBA" id="ARBA00022517"/>
    </source>
</evidence>
<feature type="compositionally biased region" description="Acidic residues" evidence="11">
    <location>
        <begin position="519"/>
        <end position="533"/>
    </location>
</feature>
<gene>
    <name evidence="12" type="ORF">A4X13_0g2140</name>
</gene>
<dbReference type="AlphaFoldDB" id="A0A177TNP7"/>
<dbReference type="GO" id="GO:0034511">
    <property type="term" value="F:U3 snoRNA binding"/>
    <property type="evidence" value="ECO:0007669"/>
    <property type="project" value="TreeGrafter"/>
</dbReference>
<comment type="caution">
    <text evidence="12">The sequence shown here is derived from an EMBL/GenBank/DDBJ whole genome shotgun (WGS) entry which is preliminary data.</text>
</comment>
<evidence type="ECO:0000256" key="8">
    <source>
        <dbReference type="ARBA" id="ARBA00023242"/>
    </source>
</evidence>
<feature type="region of interest" description="Disordered" evidence="11">
    <location>
        <begin position="668"/>
        <end position="687"/>
    </location>
</feature>
<feature type="compositionally biased region" description="Polar residues" evidence="11">
    <location>
        <begin position="413"/>
        <end position="423"/>
    </location>
</feature>
<dbReference type="GO" id="GO:0000479">
    <property type="term" value="P:endonucleolytic cleavage of tricistronic rRNA transcript (SSU-rRNA, 5.8S rRNA, LSU-rRNA)"/>
    <property type="evidence" value="ECO:0007669"/>
    <property type="project" value="TreeGrafter"/>
</dbReference>
<dbReference type="InterPro" id="IPR039761">
    <property type="entry name" value="Bms1/Tsr1"/>
</dbReference>
<feature type="compositionally biased region" description="Acidic residues" evidence="11">
    <location>
        <begin position="367"/>
        <end position="377"/>
    </location>
</feature>
<evidence type="ECO:0000313" key="12">
    <source>
        <dbReference type="EMBL" id="KAE8257756.1"/>
    </source>
</evidence>
<evidence type="ECO:0000256" key="3">
    <source>
        <dbReference type="ARBA" id="ARBA00022553"/>
    </source>
</evidence>
<keyword evidence="7" id="KW-0342">GTP-binding</keyword>
<feature type="compositionally biased region" description="Polar residues" evidence="11">
    <location>
        <begin position="1"/>
        <end position="10"/>
    </location>
</feature>
<dbReference type="Pfam" id="PF04950">
    <property type="entry name" value="RIBIOP_C"/>
    <property type="match status" value="1"/>
</dbReference>
<dbReference type="GO" id="GO:0030686">
    <property type="term" value="C:90S preribosome"/>
    <property type="evidence" value="ECO:0007669"/>
    <property type="project" value="TreeGrafter"/>
</dbReference>
<dbReference type="FunFam" id="3.40.50.300:FF:000105">
    <property type="entry name" value="BMS1 ribosome biogenesis factor"/>
    <property type="match status" value="1"/>
</dbReference>
<dbReference type="Gene3D" id="3.40.50.300">
    <property type="entry name" value="P-loop containing nucleotide triphosphate hydrolases"/>
    <property type="match status" value="1"/>
</dbReference>
<sequence length="1184" mass="132987">MEGAAATQNNRAHRPAIHGPKAEAKKKNKEPRKKGNDPRAFISANPRTADKLIRRNAERDQQRLHVPLVNRTPDEEPPPVLVAVVGPEGVGKTTLVRSLVRRYTKHTLAHIAGPLTVVTGKKRRVTFIECNNDINSMIDIGKVADLILLMIDGSFGFEMETMEFLNILQAHGFPKVIGVLTHLDLIKQAKILRATKKRLKQRFWTEIYQGAKLFYLSGVINGRYPDVEIQNLSRFISVMKFRPLQFRNSHPHLLADRLEDLTPREQVRLDPKGDRVVTVYGYLRGTNLRRDQMVHIPGVGDLRIDTVERLADPCPLPNNDTEKRRKLADKARLIHAPMSDVGGILFDKDAVYVNVPGSFTRKRGQDGEELSDDEEVGEGERMIMDLQDAQRTLDDGAGGSSRFRIFEDDDDLQNGQSSRSGTSHARIREAAFADDVGDAEDGDSDEDMDDDEDDEDEGDGDDSDDEEGGYLDEDDDGFQDVSTSRSASSKRASSSRKAAQMPSFQSSGKGDENVAYADTDSELGLGDDDDDDFGAPGTLNRADLAQQTILANRARKPADWMHLVYSTDKTPREVVRIATHGWEQDTDTEGQIKGDDEDDDDDDEFFKPANANAADTDNQLFGTVTQQVDVALDRDVPDQLRIEHEDRTLAKWENERFLNSIRHLFITGGDGQGAGEDGEGEGDGEGFKDLEESAFEDLEANEDGQPPPAAAKVDSEEARATALAAKKEALKKKFDEQYDEGDEEGGDQDWYDEQKAELVRQAEINRAEFEGMDVEVRDAVQGFLPGTYVRLQLRGMPCELVENFDPMYPLVVGGLLAAEEEEGQMGFVQVRLKKHRWYPRQVLKTNDPIIFSMGWRRFQSIPVYSLNDGTRNRMLKYTPQHMHCLATFWGPPVQLNSGFCAFNTLGSDTPSFRISATGTVLSVDRGALAHGIVKKLKLTGYPTKVFKNTAFIRGMFNSPLEVAKFEGAHLKTVSGIRGQVKRALAKPEGNFRATFEDKILMSDIVFLRAWFAIEPRKFYNPVCSLLLSPESRQWQGMRLTGTIRRDERIKTPLFNVDSHYKPITERAPPGQRKFNPLKVPKSLQAALPFNSKPKDMGKQGKKTYLQKRAVILEDDERAAMSLLQQMRAVQKEKAQKRSDKNAERLASRQKTMLKTDAAKAEKRKAEMKEHYRAAGQREKKRQKM</sequence>
<dbReference type="InterPro" id="IPR007034">
    <property type="entry name" value="BMS1_TSR1_C"/>
</dbReference>
<dbReference type="EMBL" id="LWDF02000097">
    <property type="protein sequence ID" value="KAE8257756.1"/>
    <property type="molecule type" value="Genomic_DNA"/>
</dbReference>
<comment type="subcellular location">
    <subcellularLocation>
        <location evidence="1">Nucleus</location>
        <location evidence="1">Nucleolus</location>
    </subcellularLocation>
</comment>
<dbReference type="InterPro" id="IPR030387">
    <property type="entry name" value="G_Bms1/Tsr1_dom"/>
</dbReference>
<reference evidence="12" key="1">
    <citation type="submission" date="2016-04" db="EMBL/GenBank/DDBJ databases">
        <authorList>
            <person name="Nguyen H.D."/>
            <person name="Samba Siva P."/>
            <person name="Cullis J."/>
            <person name="Levesque C.A."/>
            <person name="Hambleton S."/>
        </authorList>
    </citation>
    <scope>NUCLEOTIDE SEQUENCE</scope>
    <source>
        <strain evidence="12">DAOMC 236416</strain>
    </source>
</reference>
<evidence type="ECO:0000256" key="4">
    <source>
        <dbReference type="ARBA" id="ARBA00022741"/>
    </source>
</evidence>
<organism evidence="12 13">
    <name type="scientific">Tilletia indica</name>
    <dbReference type="NCBI Taxonomy" id="43049"/>
    <lineage>
        <taxon>Eukaryota</taxon>
        <taxon>Fungi</taxon>
        <taxon>Dikarya</taxon>
        <taxon>Basidiomycota</taxon>
        <taxon>Ustilaginomycotina</taxon>
        <taxon>Exobasidiomycetes</taxon>
        <taxon>Tilletiales</taxon>
        <taxon>Tilletiaceae</taxon>
        <taxon>Tilletia</taxon>
    </lineage>
</organism>
<keyword evidence="6" id="KW-0067">ATP-binding</keyword>
<evidence type="ECO:0000256" key="1">
    <source>
        <dbReference type="ARBA" id="ARBA00004604"/>
    </source>
</evidence>
<dbReference type="SMART" id="SM00785">
    <property type="entry name" value="AARP2CN"/>
    <property type="match status" value="1"/>
</dbReference>
<dbReference type="PANTHER" id="PTHR12858:SF2">
    <property type="entry name" value="RIBOSOME BIOGENESIS PROTEIN BMS1 HOMOLOG"/>
    <property type="match status" value="1"/>
</dbReference>
<feature type="compositionally biased region" description="Basic and acidic residues" evidence="11">
    <location>
        <begin position="1156"/>
        <end position="1177"/>
    </location>
</feature>
<comment type="catalytic activity">
    <reaction evidence="9">
        <text>GTP + H2O = GDP + phosphate + H(+)</text>
        <dbReference type="Rhea" id="RHEA:19669"/>
        <dbReference type="ChEBI" id="CHEBI:15377"/>
        <dbReference type="ChEBI" id="CHEBI:15378"/>
        <dbReference type="ChEBI" id="CHEBI:37565"/>
        <dbReference type="ChEBI" id="CHEBI:43474"/>
        <dbReference type="ChEBI" id="CHEBI:58189"/>
    </reaction>
    <physiologicalReaction direction="left-to-right" evidence="9">
        <dbReference type="Rhea" id="RHEA:19670"/>
    </physiologicalReaction>
</comment>
<dbReference type="InterPro" id="IPR027417">
    <property type="entry name" value="P-loop_NTPase"/>
</dbReference>
<dbReference type="GO" id="GO:0005525">
    <property type="term" value="F:GTP binding"/>
    <property type="evidence" value="ECO:0007669"/>
    <property type="project" value="UniProtKB-KW"/>
</dbReference>
<keyword evidence="8" id="KW-0539">Nucleus</keyword>
<dbReference type="GO" id="GO:0005654">
    <property type="term" value="C:nucleoplasm"/>
    <property type="evidence" value="ECO:0007669"/>
    <property type="project" value="UniProtKB-ARBA"/>
</dbReference>
<dbReference type="PROSITE" id="PS51714">
    <property type="entry name" value="G_BMS1"/>
    <property type="match status" value="1"/>
</dbReference>
<dbReference type="PANTHER" id="PTHR12858">
    <property type="entry name" value="RIBOSOME BIOGENESIS PROTEIN"/>
    <property type="match status" value="1"/>
</dbReference>
<dbReference type="GO" id="GO:0005524">
    <property type="term" value="F:ATP binding"/>
    <property type="evidence" value="ECO:0007669"/>
    <property type="project" value="UniProtKB-KW"/>
</dbReference>
<evidence type="ECO:0000256" key="10">
    <source>
        <dbReference type="ARBA" id="ARBA00061391"/>
    </source>
</evidence>
<evidence type="ECO:0000256" key="7">
    <source>
        <dbReference type="ARBA" id="ARBA00023134"/>
    </source>
</evidence>
<dbReference type="GO" id="GO:0003924">
    <property type="term" value="F:GTPase activity"/>
    <property type="evidence" value="ECO:0007669"/>
    <property type="project" value="TreeGrafter"/>
</dbReference>
<dbReference type="GO" id="GO:0000462">
    <property type="term" value="P:maturation of SSU-rRNA from tricistronic rRNA transcript (SSU-rRNA, 5.8S rRNA, LSU-rRNA)"/>
    <property type="evidence" value="ECO:0007669"/>
    <property type="project" value="TreeGrafter"/>
</dbReference>
<feature type="region of interest" description="Disordered" evidence="11">
    <location>
        <begin position="1129"/>
        <end position="1184"/>
    </location>
</feature>
<keyword evidence="4" id="KW-0547">Nucleotide-binding</keyword>
<feature type="compositionally biased region" description="Acidic residues" evidence="11">
    <location>
        <begin position="435"/>
        <end position="478"/>
    </location>
</feature>
<feature type="region of interest" description="Disordered" evidence="11">
    <location>
        <begin position="699"/>
        <end position="718"/>
    </location>
</feature>
<keyword evidence="3" id="KW-0597">Phosphoprotein</keyword>
<keyword evidence="5" id="KW-0378">Hydrolase</keyword>
<comment type="similarity">
    <text evidence="10">Belongs to the TRAFAC class translation factor GTPase superfamily. Bms1-like GTPase family. BMS1 subfamily.</text>
</comment>
<keyword evidence="2" id="KW-0690">Ribosome biogenesis</keyword>
<protein>
    <submittedName>
        <fullName evidence="12">Uncharacterized protein</fullName>
    </submittedName>
</protein>
<proteinExistence type="inferred from homology"/>
<reference evidence="12" key="2">
    <citation type="journal article" date="2019" name="IMA Fungus">
        <title>Genome sequencing and comparison of five Tilletia species to identify candidate genes for the detection of regulated species infecting wheat.</title>
        <authorList>
            <person name="Nguyen H.D.T."/>
            <person name="Sultana T."/>
            <person name="Kesanakurti P."/>
            <person name="Hambleton S."/>
        </authorList>
    </citation>
    <scope>NUCLEOTIDE SEQUENCE</scope>
    <source>
        <strain evidence="12">DAOMC 236416</strain>
    </source>
</reference>
<feature type="compositionally biased region" description="Basic and acidic residues" evidence="11">
    <location>
        <begin position="1129"/>
        <end position="1146"/>
    </location>
</feature>
<dbReference type="GO" id="GO:0032040">
    <property type="term" value="C:small-subunit processome"/>
    <property type="evidence" value="ECO:0007669"/>
    <property type="project" value="UniProtKB-ARBA"/>
</dbReference>